<reference evidence="2" key="1">
    <citation type="submission" date="2022-11" db="UniProtKB">
        <authorList>
            <consortium name="WormBaseParasite"/>
        </authorList>
    </citation>
    <scope>IDENTIFICATION</scope>
</reference>
<organism evidence="1 2">
    <name type="scientific">Panagrolaimus sp. PS1159</name>
    <dbReference type="NCBI Taxonomy" id="55785"/>
    <lineage>
        <taxon>Eukaryota</taxon>
        <taxon>Metazoa</taxon>
        <taxon>Ecdysozoa</taxon>
        <taxon>Nematoda</taxon>
        <taxon>Chromadorea</taxon>
        <taxon>Rhabditida</taxon>
        <taxon>Tylenchina</taxon>
        <taxon>Panagrolaimomorpha</taxon>
        <taxon>Panagrolaimoidea</taxon>
        <taxon>Panagrolaimidae</taxon>
        <taxon>Panagrolaimus</taxon>
    </lineage>
</organism>
<evidence type="ECO:0000313" key="2">
    <source>
        <dbReference type="WBParaSite" id="PS1159_v2.g20032.t1"/>
    </source>
</evidence>
<sequence length="373" mass="41881">MAWYHFIGVVVLAAVVLQNAINYDTKIINLPEKPPLAGVLRSNKILQNAKILFKGEIHGPESFEWHNGALYSTVEDGFIKIINDKIVKKIKAGKIGCSSPLECGRPLGIRHYKDETFIVADCYKGILEVDFKTEKITTILSGDTVIDGIKLNMADDLDFIDQDTIVFSDASTSLALTQFLNLLLGFKGDGRVIKYNLKTKEAATLLTNLQLANGIQIHSDKQSVLIAETGTARIIRYYFDGPKNGTHEYFAENLPGLPDNIRVTDKGNTYYIGFAAARIRNHWSLIDFFAQYPTLRNLLFLIPPESLGFMVFEKTMANYGIFVEMDEKGEIIKSWHDPSGFTKMISQVIDADDAMYIGSYAHEHLAKIYKRHS</sequence>
<dbReference type="WBParaSite" id="PS1159_v2.g20032.t1">
    <property type="protein sequence ID" value="PS1159_v2.g20032.t1"/>
    <property type="gene ID" value="PS1159_v2.g20032"/>
</dbReference>
<name>A0AC35FR89_9BILA</name>
<evidence type="ECO:0000313" key="1">
    <source>
        <dbReference type="Proteomes" id="UP000887580"/>
    </source>
</evidence>
<dbReference type="Proteomes" id="UP000887580">
    <property type="component" value="Unplaced"/>
</dbReference>
<accession>A0AC35FR89</accession>
<protein>
    <submittedName>
        <fullName evidence="2">Strictosidine synthase conserved region domain-containing protein</fullName>
    </submittedName>
</protein>
<proteinExistence type="predicted"/>